<keyword evidence="7 9" id="KW-0472">Membrane</keyword>
<dbReference type="InterPro" id="IPR030470">
    <property type="entry name" value="UbiA_prenylTrfase_CS"/>
</dbReference>
<sequence length="299" mass="33526">MKRREDVHVRAISITFRDWLQDLELLVKFRLSSFVVFSSVVAYLIAAGTNFHIISFLLLTAGGFLITFSANILNEILEADYDKMMERTSNRPLAAGRWNSSSAVVLAGLTCLVGIILLALLNPLTSFLGMVSLVTYAFLYTPLKRYSTVSVVIGAIPGALPAMIGMIAFDGVITPACLFLFAIQFIWQFPHFWSIGFLSFDQYQRAGYKLLPVENGKIDTRLGLQAFIYAMLLLPVIFIGFSAGLVTSFGAIGIGLLSLYFMWRAWTFYRRFDKDSAKALMFSSFIYLPAALMILWWSM</sequence>
<evidence type="ECO:0000256" key="9">
    <source>
        <dbReference type="HAMAP-Rule" id="MF_00154"/>
    </source>
</evidence>
<keyword evidence="3 9" id="KW-0808">Transferase</keyword>
<feature type="transmembrane region" description="Helical" evidence="9">
    <location>
        <begin position="51"/>
        <end position="77"/>
    </location>
</feature>
<proteinExistence type="inferred from homology"/>
<dbReference type="InterPro" id="IPR006369">
    <property type="entry name" value="Protohaem_IX_farnesylTrfase"/>
</dbReference>
<dbReference type="EC" id="2.5.1.141" evidence="9"/>
<evidence type="ECO:0000313" key="11">
    <source>
        <dbReference type="Proteomes" id="UP000808337"/>
    </source>
</evidence>
<keyword evidence="5 9" id="KW-1133">Transmembrane helix</keyword>
<name>A0A9D7XMU1_9BACT</name>
<keyword evidence="2 9" id="KW-1003">Cell membrane</keyword>
<dbReference type="InterPro" id="IPR000537">
    <property type="entry name" value="UbiA_prenyltransferase"/>
</dbReference>
<feature type="transmembrane region" description="Helical" evidence="9">
    <location>
        <begin position="150"/>
        <end position="173"/>
    </location>
</feature>
<keyword evidence="4 9" id="KW-0812">Transmembrane</keyword>
<protein>
    <recommendedName>
        <fullName evidence="9">Protoheme IX farnesyltransferase</fullName>
        <ecNumber evidence="9">2.5.1.141</ecNumber>
    </recommendedName>
    <alternativeName>
        <fullName evidence="9">Heme B farnesyltransferase</fullName>
    </alternativeName>
    <alternativeName>
        <fullName evidence="9">Heme O synthase</fullName>
    </alternativeName>
</protein>
<evidence type="ECO:0000256" key="8">
    <source>
        <dbReference type="ARBA" id="ARBA00047690"/>
    </source>
</evidence>
<dbReference type="NCBIfam" id="TIGR01473">
    <property type="entry name" value="cyoE_ctaB"/>
    <property type="match status" value="1"/>
</dbReference>
<gene>
    <name evidence="10" type="primary">cyoE</name>
    <name evidence="9" type="synonym">ctaB</name>
    <name evidence="10" type="ORF">IPP15_03850</name>
</gene>
<dbReference type="Pfam" id="PF01040">
    <property type="entry name" value="UbiA"/>
    <property type="match status" value="1"/>
</dbReference>
<dbReference type="CDD" id="cd13957">
    <property type="entry name" value="PT_UbiA_Cox10"/>
    <property type="match status" value="1"/>
</dbReference>
<dbReference type="GO" id="GO:0006784">
    <property type="term" value="P:heme A biosynthetic process"/>
    <property type="evidence" value="ECO:0007669"/>
    <property type="project" value="TreeGrafter"/>
</dbReference>
<evidence type="ECO:0000256" key="2">
    <source>
        <dbReference type="ARBA" id="ARBA00022475"/>
    </source>
</evidence>
<feature type="transmembrane region" description="Helical" evidence="9">
    <location>
        <begin position="98"/>
        <end position="121"/>
    </location>
</feature>
<keyword evidence="6 9" id="KW-0350">Heme biosynthesis</keyword>
<feature type="transmembrane region" description="Helical" evidence="9">
    <location>
        <begin position="179"/>
        <end position="201"/>
    </location>
</feature>
<feature type="transmembrane region" description="Helical" evidence="9">
    <location>
        <begin position="249"/>
        <end position="267"/>
    </location>
</feature>
<evidence type="ECO:0000256" key="1">
    <source>
        <dbReference type="ARBA" id="ARBA00004141"/>
    </source>
</evidence>
<evidence type="ECO:0000313" key="10">
    <source>
        <dbReference type="EMBL" id="MBK9981550.1"/>
    </source>
</evidence>
<dbReference type="GO" id="GO:0005886">
    <property type="term" value="C:plasma membrane"/>
    <property type="evidence" value="ECO:0007669"/>
    <property type="project" value="UniProtKB-SubCell"/>
</dbReference>
<feature type="transmembrane region" description="Helical" evidence="9">
    <location>
        <begin position="25"/>
        <end position="45"/>
    </location>
</feature>
<evidence type="ECO:0000256" key="7">
    <source>
        <dbReference type="ARBA" id="ARBA00023136"/>
    </source>
</evidence>
<dbReference type="PROSITE" id="PS00943">
    <property type="entry name" value="UBIA"/>
    <property type="match status" value="1"/>
</dbReference>
<comment type="catalytic activity">
    <reaction evidence="8 9">
        <text>heme b + (2E,6E)-farnesyl diphosphate + H2O = Fe(II)-heme o + diphosphate</text>
        <dbReference type="Rhea" id="RHEA:28070"/>
        <dbReference type="ChEBI" id="CHEBI:15377"/>
        <dbReference type="ChEBI" id="CHEBI:33019"/>
        <dbReference type="ChEBI" id="CHEBI:60344"/>
        <dbReference type="ChEBI" id="CHEBI:60530"/>
        <dbReference type="ChEBI" id="CHEBI:175763"/>
        <dbReference type="EC" id="2.5.1.141"/>
    </reaction>
</comment>
<dbReference type="EMBL" id="JADKGY010000001">
    <property type="protein sequence ID" value="MBK9981550.1"/>
    <property type="molecule type" value="Genomic_DNA"/>
</dbReference>
<dbReference type="PANTHER" id="PTHR43448">
    <property type="entry name" value="PROTOHEME IX FARNESYLTRANSFERASE, MITOCHONDRIAL"/>
    <property type="match status" value="1"/>
</dbReference>
<organism evidence="10 11">
    <name type="scientific">Candidatus Opimibacter skivensis</name>
    <dbReference type="NCBI Taxonomy" id="2982028"/>
    <lineage>
        <taxon>Bacteria</taxon>
        <taxon>Pseudomonadati</taxon>
        <taxon>Bacteroidota</taxon>
        <taxon>Saprospiria</taxon>
        <taxon>Saprospirales</taxon>
        <taxon>Saprospiraceae</taxon>
        <taxon>Candidatus Opimibacter</taxon>
    </lineage>
</organism>
<dbReference type="GO" id="GO:0008495">
    <property type="term" value="F:protoheme IX farnesyltransferase activity"/>
    <property type="evidence" value="ECO:0007669"/>
    <property type="project" value="UniProtKB-UniRule"/>
</dbReference>
<feature type="transmembrane region" description="Helical" evidence="9">
    <location>
        <begin position="279"/>
        <end position="298"/>
    </location>
</feature>
<dbReference type="GO" id="GO:0048034">
    <property type="term" value="P:heme O biosynthetic process"/>
    <property type="evidence" value="ECO:0007669"/>
    <property type="project" value="UniProtKB-UniRule"/>
</dbReference>
<comment type="pathway">
    <text evidence="9">Porphyrin-containing compound metabolism; heme O biosynthesis; heme O from protoheme: step 1/1.</text>
</comment>
<dbReference type="AlphaFoldDB" id="A0A9D7XMU1"/>
<comment type="function">
    <text evidence="9">Converts heme B (protoheme IX) to heme O by substitution of the vinyl group on carbon 2 of heme B porphyrin ring with a hydroxyethyl farnesyl side group.</text>
</comment>
<dbReference type="Gene3D" id="1.10.357.140">
    <property type="entry name" value="UbiA prenyltransferase"/>
    <property type="match status" value="1"/>
</dbReference>
<comment type="subcellular location">
    <subcellularLocation>
        <location evidence="9">Cell membrane</location>
        <topology evidence="9">Multi-pass membrane protein</topology>
    </subcellularLocation>
    <subcellularLocation>
        <location evidence="1">Membrane</location>
        <topology evidence="1">Multi-pass membrane protein</topology>
    </subcellularLocation>
</comment>
<comment type="miscellaneous">
    <text evidence="9">Carbon 2 of the heme B porphyrin ring is defined according to the Fischer nomenclature.</text>
</comment>
<evidence type="ECO:0000256" key="3">
    <source>
        <dbReference type="ARBA" id="ARBA00022679"/>
    </source>
</evidence>
<feature type="transmembrane region" description="Helical" evidence="9">
    <location>
        <begin position="127"/>
        <end position="143"/>
    </location>
</feature>
<accession>A0A9D7XMU1</accession>
<evidence type="ECO:0000256" key="5">
    <source>
        <dbReference type="ARBA" id="ARBA00022989"/>
    </source>
</evidence>
<feature type="transmembrane region" description="Helical" evidence="9">
    <location>
        <begin position="222"/>
        <end position="243"/>
    </location>
</feature>
<dbReference type="InterPro" id="IPR044878">
    <property type="entry name" value="UbiA_sf"/>
</dbReference>
<dbReference type="HAMAP" id="MF_00154">
    <property type="entry name" value="CyoE_CtaB"/>
    <property type="match status" value="1"/>
</dbReference>
<evidence type="ECO:0000256" key="4">
    <source>
        <dbReference type="ARBA" id="ARBA00022692"/>
    </source>
</evidence>
<comment type="caution">
    <text evidence="10">The sequence shown here is derived from an EMBL/GenBank/DDBJ whole genome shotgun (WGS) entry which is preliminary data.</text>
</comment>
<reference evidence="10 11" key="1">
    <citation type="submission" date="2020-10" db="EMBL/GenBank/DDBJ databases">
        <title>Connecting structure to function with the recovery of over 1000 high-quality activated sludge metagenome-assembled genomes encoding full-length rRNA genes using long-read sequencing.</title>
        <authorList>
            <person name="Singleton C.M."/>
            <person name="Petriglieri F."/>
            <person name="Kristensen J.M."/>
            <person name="Kirkegaard R.H."/>
            <person name="Michaelsen T.Y."/>
            <person name="Andersen M.H."/>
            <person name="Karst S.M."/>
            <person name="Dueholm M.S."/>
            <person name="Nielsen P.H."/>
            <person name="Albertsen M."/>
        </authorList>
    </citation>
    <scope>NUCLEOTIDE SEQUENCE [LARGE SCALE GENOMIC DNA]</scope>
    <source>
        <strain evidence="10">Ribe_18-Q3-R11-54_MAXAC.273</strain>
    </source>
</reference>
<comment type="similarity">
    <text evidence="9">Belongs to the UbiA prenyltransferase family. Protoheme IX farnesyltransferase subfamily.</text>
</comment>
<evidence type="ECO:0000256" key="6">
    <source>
        <dbReference type="ARBA" id="ARBA00023133"/>
    </source>
</evidence>
<dbReference type="Proteomes" id="UP000808337">
    <property type="component" value="Unassembled WGS sequence"/>
</dbReference>
<dbReference type="PANTHER" id="PTHR43448:SF2">
    <property type="entry name" value="PROTOHEME IX FARNESYLTRANSFERASE, MITOCHONDRIAL"/>
    <property type="match status" value="1"/>
</dbReference>